<dbReference type="InterPro" id="IPR046938">
    <property type="entry name" value="DNA_clamp_sf"/>
</dbReference>
<organism evidence="5">
    <name type="scientific">Selaginella moellendorffii</name>
    <name type="common">Spikemoss</name>
    <dbReference type="NCBI Taxonomy" id="88036"/>
    <lineage>
        <taxon>Eukaryota</taxon>
        <taxon>Viridiplantae</taxon>
        <taxon>Streptophyta</taxon>
        <taxon>Embryophyta</taxon>
        <taxon>Tracheophyta</taxon>
        <taxon>Lycopodiopsida</taxon>
        <taxon>Selaginellales</taxon>
        <taxon>Selaginellaceae</taxon>
        <taxon>Selaginella</taxon>
    </lineage>
</organism>
<evidence type="ECO:0000313" key="5">
    <source>
        <dbReference type="Proteomes" id="UP000001514"/>
    </source>
</evidence>
<dbReference type="GO" id="GO:0071479">
    <property type="term" value="P:cellular response to ionizing radiation"/>
    <property type="evidence" value="ECO:0000318"/>
    <property type="project" value="GO_Central"/>
</dbReference>
<dbReference type="PANTHER" id="PTHR15237">
    <property type="entry name" value="DNA REPAIR PROTEIN RAD9"/>
    <property type="match status" value="1"/>
</dbReference>
<dbReference type="PIRSF" id="PIRSF009303">
    <property type="entry name" value="Cell_cycle_RAD9"/>
    <property type="match status" value="1"/>
</dbReference>
<name>D8RML1_SELML</name>
<dbReference type="Gramene" id="EFJ26356">
    <property type="protein sequence ID" value="EFJ26356"/>
    <property type="gene ID" value="SELMODRAFT_97475"/>
</dbReference>
<dbReference type="GO" id="GO:0030896">
    <property type="term" value="C:checkpoint clamp complex"/>
    <property type="evidence" value="ECO:0000318"/>
    <property type="project" value="GO_Central"/>
</dbReference>
<feature type="region of interest" description="Disordered" evidence="3">
    <location>
        <begin position="286"/>
        <end position="330"/>
    </location>
</feature>
<gene>
    <name evidence="4" type="ORF">SELMODRAFT_97475</name>
</gene>
<dbReference type="SUPFAM" id="SSF55979">
    <property type="entry name" value="DNA clamp"/>
    <property type="match status" value="1"/>
</dbReference>
<dbReference type="InterPro" id="IPR007268">
    <property type="entry name" value="Rad9/Ddc1"/>
</dbReference>
<dbReference type="GO" id="GO:0000076">
    <property type="term" value="P:DNA replication checkpoint signaling"/>
    <property type="evidence" value="ECO:0000318"/>
    <property type="project" value="GO_Central"/>
</dbReference>
<dbReference type="Proteomes" id="UP000001514">
    <property type="component" value="Unassembled WGS sequence"/>
</dbReference>
<feature type="region of interest" description="Disordered" evidence="3">
    <location>
        <begin position="363"/>
        <end position="384"/>
    </location>
</feature>
<dbReference type="PANTHER" id="PTHR15237:SF0">
    <property type="entry name" value="CELL CYCLE CHECKPOINT CONTROL PROTEIN"/>
    <property type="match status" value="1"/>
</dbReference>
<accession>D8RML1</accession>
<dbReference type="Gene3D" id="3.70.10.10">
    <property type="match status" value="1"/>
</dbReference>
<feature type="compositionally biased region" description="Low complexity" evidence="3">
    <location>
        <begin position="298"/>
        <end position="308"/>
    </location>
</feature>
<dbReference type="EMBL" id="GL377584">
    <property type="protein sequence ID" value="EFJ26356.1"/>
    <property type="molecule type" value="Genomic_DNA"/>
</dbReference>
<evidence type="ECO:0008006" key="6">
    <source>
        <dbReference type="Google" id="ProtNLM"/>
    </source>
</evidence>
<evidence type="ECO:0000256" key="3">
    <source>
        <dbReference type="SAM" id="MobiDB-lite"/>
    </source>
</evidence>
<keyword evidence="5" id="KW-1185">Reference proteome</keyword>
<dbReference type="FunCoup" id="D8RML1">
    <property type="interactions" value="2859"/>
</dbReference>
<comment type="similarity">
    <text evidence="1 2">Belongs to the rad9 family.</text>
</comment>
<dbReference type="InParanoid" id="D8RML1"/>
<dbReference type="Pfam" id="PF04139">
    <property type="entry name" value="Rad9"/>
    <property type="match status" value="1"/>
</dbReference>
<proteinExistence type="inferred from homology"/>
<dbReference type="eggNOG" id="KOG2810">
    <property type="taxonomic scope" value="Eukaryota"/>
</dbReference>
<dbReference type="HOGENOM" id="CLU_048512_0_0_1"/>
<dbReference type="OMA" id="RTRQHHL"/>
<evidence type="ECO:0000313" key="4">
    <source>
        <dbReference type="EMBL" id="EFJ26356.1"/>
    </source>
</evidence>
<dbReference type="GO" id="GO:0006281">
    <property type="term" value="P:DNA repair"/>
    <property type="evidence" value="ECO:0000318"/>
    <property type="project" value="GO_Central"/>
</dbReference>
<dbReference type="InterPro" id="IPR026584">
    <property type="entry name" value="Rad9"/>
</dbReference>
<protein>
    <recommendedName>
        <fullName evidence="6">Cell cycle checkpoint control protein RAD9A</fullName>
    </recommendedName>
</protein>
<evidence type="ECO:0000256" key="2">
    <source>
        <dbReference type="PIRNR" id="PIRNR009303"/>
    </source>
</evidence>
<sequence length="384" mass="41792">MECTLSGNAVKGLHRAVACLARVGPELLLEALPDKVTLRSLNSARSAFVAITFRRHFFDRLQLSSSSAQCGVLLKAVCTVLRTQPGSVERMAITLPDSNASKLKWTIDCLNGMLKTYWISCNNDIEMQHVAIERNIFPSNLVARPRDFSRLLANFQSSLQEITLIATEPFLAPTESEGKAVELRSYIDPVKENNDGALHTQLWIDPAEELRDYHHTGVAVDVTFSVKELKAFMNFCEGSEADMQLFFDKAGSPILLAPKFSVDDAANADFDATLVLATMLGSQLRSSDSASDRAPTDAQPAQGAPQAGYTTPKNAANKETAGTGSGPRSDHTVIWSELSVVNADERSAQQLFGKDLSNWIAADTDEESDGDGFCVQATPPHRRG</sequence>
<evidence type="ECO:0000256" key="1">
    <source>
        <dbReference type="ARBA" id="ARBA00008494"/>
    </source>
</evidence>
<dbReference type="STRING" id="88036.D8RML1"/>
<dbReference type="AlphaFoldDB" id="D8RML1"/>
<reference evidence="4 5" key="1">
    <citation type="journal article" date="2011" name="Science">
        <title>The Selaginella genome identifies genetic changes associated with the evolution of vascular plants.</title>
        <authorList>
            <person name="Banks J.A."/>
            <person name="Nishiyama T."/>
            <person name="Hasebe M."/>
            <person name="Bowman J.L."/>
            <person name="Gribskov M."/>
            <person name="dePamphilis C."/>
            <person name="Albert V.A."/>
            <person name="Aono N."/>
            <person name="Aoyama T."/>
            <person name="Ambrose B.A."/>
            <person name="Ashton N.W."/>
            <person name="Axtell M.J."/>
            <person name="Barker E."/>
            <person name="Barker M.S."/>
            <person name="Bennetzen J.L."/>
            <person name="Bonawitz N.D."/>
            <person name="Chapple C."/>
            <person name="Cheng C."/>
            <person name="Correa L.G."/>
            <person name="Dacre M."/>
            <person name="DeBarry J."/>
            <person name="Dreyer I."/>
            <person name="Elias M."/>
            <person name="Engstrom E.M."/>
            <person name="Estelle M."/>
            <person name="Feng L."/>
            <person name="Finet C."/>
            <person name="Floyd S.K."/>
            <person name="Frommer W.B."/>
            <person name="Fujita T."/>
            <person name="Gramzow L."/>
            <person name="Gutensohn M."/>
            <person name="Harholt J."/>
            <person name="Hattori M."/>
            <person name="Heyl A."/>
            <person name="Hirai T."/>
            <person name="Hiwatashi Y."/>
            <person name="Ishikawa M."/>
            <person name="Iwata M."/>
            <person name="Karol K.G."/>
            <person name="Koehler B."/>
            <person name="Kolukisaoglu U."/>
            <person name="Kubo M."/>
            <person name="Kurata T."/>
            <person name="Lalonde S."/>
            <person name="Li K."/>
            <person name="Li Y."/>
            <person name="Litt A."/>
            <person name="Lyons E."/>
            <person name="Manning G."/>
            <person name="Maruyama T."/>
            <person name="Michael T.P."/>
            <person name="Mikami K."/>
            <person name="Miyazaki S."/>
            <person name="Morinaga S."/>
            <person name="Murata T."/>
            <person name="Mueller-Roeber B."/>
            <person name="Nelson D.R."/>
            <person name="Obara M."/>
            <person name="Oguri Y."/>
            <person name="Olmstead R.G."/>
            <person name="Onodera N."/>
            <person name="Petersen B.L."/>
            <person name="Pils B."/>
            <person name="Prigge M."/>
            <person name="Rensing S.A."/>
            <person name="Riano-Pachon D.M."/>
            <person name="Roberts A.W."/>
            <person name="Sato Y."/>
            <person name="Scheller H.V."/>
            <person name="Schulz B."/>
            <person name="Schulz C."/>
            <person name="Shakirov E.V."/>
            <person name="Shibagaki N."/>
            <person name="Shinohara N."/>
            <person name="Shippen D.E."/>
            <person name="Soerensen I."/>
            <person name="Sotooka R."/>
            <person name="Sugimoto N."/>
            <person name="Sugita M."/>
            <person name="Sumikawa N."/>
            <person name="Tanurdzic M."/>
            <person name="Theissen G."/>
            <person name="Ulvskov P."/>
            <person name="Wakazuki S."/>
            <person name="Weng J.K."/>
            <person name="Willats W.W."/>
            <person name="Wipf D."/>
            <person name="Wolf P.G."/>
            <person name="Yang L."/>
            <person name="Zimmer A.D."/>
            <person name="Zhu Q."/>
            <person name="Mitros T."/>
            <person name="Hellsten U."/>
            <person name="Loque D."/>
            <person name="Otillar R."/>
            <person name="Salamov A."/>
            <person name="Schmutz J."/>
            <person name="Shapiro H."/>
            <person name="Lindquist E."/>
            <person name="Lucas S."/>
            <person name="Rokhsar D."/>
            <person name="Grigoriev I.V."/>
        </authorList>
    </citation>
    <scope>NUCLEOTIDE SEQUENCE [LARGE SCALE GENOMIC DNA]</scope>
</reference>
<dbReference type="GO" id="GO:0031573">
    <property type="term" value="P:mitotic intra-S DNA damage checkpoint signaling"/>
    <property type="evidence" value="ECO:0000318"/>
    <property type="project" value="GO_Central"/>
</dbReference>
<dbReference type="KEGG" id="smo:SELMODRAFT_97475"/>